<keyword evidence="2" id="KW-1185">Reference proteome</keyword>
<organism evidence="1 2">
    <name type="scientific">Allochromatium palmeri</name>
    <dbReference type="NCBI Taxonomy" id="231048"/>
    <lineage>
        <taxon>Bacteria</taxon>
        <taxon>Pseudomonadati</taxon>
        <taxon>Pseudomonadota</taxon>
        <taxon>Gammaproteobacteria</taxon>
        <taxon>Chromatiales</taxon>
        <taxon>Chromatiaceae</taxon>
        <taxon>Allochromatium</taxon>
    </lineage>
</organism>
<gene>
    <name evidence="1" type="ORF">GJ668_19475</name>
</gene>
<name>A0A6N8EJL6_9GAMM</name>
<dbReference type="EMBL" id="WNKT01000102">
    <property type="protein sequence ID" value="MTW23208.1"/>
    <property type="molecule type" value="Genomic_DNA"/>
</dbReference>
<reference evidence="1 2" key="1">
    <citation type="submission" date="2019-11" db="EMBL/GenBank/DDBJ databases">
        <title>Whole-genome sequence of the anaerobic purple sulfur bacterium Allochromatium palmeri DSM 15591.</title>
        <authorList>
            <person name="Kyndt J.A."/>
            <person name="Meyer T.E."/>
        </authorList>
    </citation>
    <scope>NUCLEOTIDE SEQUENCE [LARGE SCALE GENOMIC DNA]</scope>
    <source>
        <strain evidence="1 2">DSM 15591</strain>
    </source>
</reference>
<dbReference type="AlphaFoldDB" id="A0A6N8EJL6"/>
<dbReference type="RefSeq" id="WP_155451743.1">
    <property type="nucleotide sequence ID" value="NZ_WNKT01000102.1"/>
</dbReference>
<comment type="caution">
    <text evidence="1">The sequence shown here is derived from an EMBL/GenBank/DDBJ whole genome shotgun (WGS) entry which is preliminary data.</text>
</comment>
<protein>
    <submittedName>
        <fullName evidence="1">Uncharacterized protein</fullName>
    </submittedName>
</protein>
<dbReference type="Proteomes" id="UP000434044">
    <property type="component" value="Unassembled WGS sequence"/>
</dbReference>
<evidence type="ECO:0000313" key="1">
    <source>
        <dbReference type="EMBL" id="MTW23208.1"/>
    </source>
</evidence>
<sequence length="89" mass="10087">MMIIKTVDYDTGYLASVTIRSPERDARDASIDVLKPAETDVRLPRGWYLFTDGRGEYTLDCRPTDADILAELTYLLAEVQDSEDEDLVL</sequence>
<dbReference type="OrthoDB" id="9880012at2"/>
<accession>A0A6N8EJL6</accession>
<evidence type="ECO:0000313" key="2">
    <source>
        <dbReference type="Proteomes" id="UP000434044"/>
    </source>
</evidence>
<proteinExistence type="predicted"/>